<protein>
    <submittedName>
        <fullName evidence="3">Uncharacterized protein LOC107016549</fullName>
    </submittedName>
</protein>
<accession>A0ABM1GKT0</accession>
<evidence type="ECO:0000313" key="3">
    <source>
        <dbReference type="RefSeq" id="XP_015072472.1"/>
    </source>
</evidence>
<organism evidence="2 3">
    <name type="scientific">Solanum pennellii</name>
    <name type="common">Tomato</name>
    <name type="synonym">Lycopersicon pennellii</name>
    <dbReference type="NCBI Taxonomy" id="28526"/>
    <lineage>
        <taxon>Eukaryota</taxon>
        <taxon>Viridiplantae</taxon>
        <taxon>Streptophyta</taxon>
        <taxon>Embryophyta</taxon>
        <taxon>Tracheophyta</taxon>
        <taxon>Spermatophyta</taxon>
        <taxon>Magnoliopsida</taxon>
        <taxon>eudicotyledons</taxon>
        <taxon>Gunneridae</taxon>
        <taxon>Pentapetalae</taxon>
        <taxon>asterids</taxon>
        <taxon>lamiids</taxon>
        <taxon>Solanales</taxon>
        <taxon>Solanaceae</taxon>
        <taxon>Solanoideae</taxon>
        <taxon>Solaneae</taxon>
        <taxon>Solanum</taxon>
        <taxon>Solanum subgen. Lycopersicon</taxon>
    </lineage>
</organism>
<proteinExistence type="predicted"/>
<dbReference type="GeneID" id="107016549"/>
<dbReference type="Proteomes" id="UP000694930">
    <property type="component" value="Chromosome 4"/>
</dbReference>
<gene>
    <name evidence="3" type="primary">LOC107016549</name>
</gene>
<sequence>MAQRGSKPAACAMYGRNHLGACRDGSTGYFKCGQNGQLMPECPKNHQGNNKAAPSGAISGTGGGTNRLNALNNRQEQEDLVDIVTSMIQVFDFTVLQDPRASLSFVTPCVAMSFYIIPQKLSKPLCVSTHVGVDSSIMSLS</sequence>
<keyword evidence="2" id="KW-1185">Reference proteome</keyword>
<dbReference type="Pfam" id="PF08284">
    <property type="entry name" value="RVP_2"/>
    <property type="match status" value="1"/>
</dbReference>
<evidence type="ECO:0000256" key="1">
    <source>
        <dbReference type="SAM" id="MobiDB-lite"/>
    </source>
</evidence>
<reference evidence="2" key="1">
    <citation type="journal article" date="2014" name="Nat. Genet.">
        <title>The genome of the stress-tolerant wild tomato species Solanum pennellii.</title>
        <authorList>
            <person name="Bolger A."/>
            <person name="Scossa F."/>
            <person name="Bolger M.E."/>
            <person name="Lanz C."/>
            <person name="Maumus F."/>
            <person name="Tohge T."/>
            <person name="Quesneville H."/>
            <person name="Alseekh S."/>
            <person name="Sorensen I."/>
            <person name="Lichtenstein G."/>
            <person name="Fich E.A."/>
            <person name="Conte M."/>
            <person name="Keller H."/>
            <person name="Schneeberger K."/>
            <person name="Schwacke R."/>
            <person name="Ofner I."/>
            <person name="Vrebalov J."/>
            <person name="Xu Y."/>
            <person name="Osorio S."/>
            <person name="Aflitos S.A."/>
            <person name="Schijlen E."/>
            <person name="Jimenez-Gomez J.M."/>
            <person name="Ryngajllo M."/>
            <person name="Kimura S."/>
            <person name="Kumar R."/>
            <person name="Koenig D."/>
            <person name="Headland L.R."/>
            <person name="Maloof J.N."/>
            <person name="Sinha N."/>
            <person name="van Ham R.C."/>
            <person name="Lankhorst R.K."/>
            <person name="Mao L."/>
            <person name="Vogel A."/>
            <person name="Arsova B."/>
            <person name="Panstruga R."/>
            <person name="Fei Z."/>
            <person name="Rose J.K."/>
            <person name="Zamir D."/>
            <person name="Carrari F."/>
            <person name="Giovannoni J.J."/>
            <person name="Weigel D."/>
            <person name="Usadel B."/>
            <person name="Fernie A.R."/>
        </authorList>
    </citation>
    <scope>NUCLEOTIDE SEQUENCE [LARGE SCALE GENOMIC DNA]</scope>
    <source>
        <strain evidence="2">cv. LA0716</strain>
    </source>
</reference>
<dbReference type="RefSeq" id="XP_015072472.1">
    <property type="nucleotide sequence ID" value="XM_015216986.1"/>
</dbReference>
<feature type="region of interest" description="Disordered" evidence="1">
    <location>
        <begin position="44"/>
        <end position="66"/>
    </location>
</feature>
<reference evidence="3" key="2">
    <citation type="submission" date="2025-08" db="UniProtKB">
        <authorList>
            <consortium name="RefSeq"/>
        </authorList>
    </citation>
    <scope>IDENTIFICATION</scope>
</reference>
<name>A0ABM1GKT0_SOLPN</name>
<evidence type="ECO:0000313" key="2">
    <source>
        <dbReference type="Proteomes" id="UP000694930"/>
    </source>
</evidence>